<dbReference type="InterPro" id="IPR000257">
    <property type="entry name" value="Uroporphyrinogen_deCOase"/>
</dbReference>
<evidence type="ECO:0000313" key="3">
    <source>
        <dbReference type="Proteomes" id="UP000078486"/>
    </source>
</evidence>
<dbReference type="SUPFAM" id="SSF51726">
    <property type="entry name" value="UROD/MetE-like"/>
    <property type="match status" value="1"/>
</dbReference>
<dbReference type="InterPro" id="IPR038071">
    <property type="entry name" value="UROD/MetE-like_sf"/>
</dbReference>
<reference evidence="2 3" key="1">
    <citation type="submission" date="2016-01" db="EMBL/GenBank/DDBJ databases">
        <title>High potential of lignocellulose degradation of a new Verrucomicrobia species.</title>
        <authorList>
            <person name="Wang Y."/>
            <person name="Shi Y."/>
            <person name="Qiu Z."/>
            <person name="Liu S."/>
            <person name="Yang H."/>
        </authorList>
    </citation>
    <scope>NUCLEOTIDE SEQUENCE [LARGE SCALE GENOMIC DNA]</scope>
    <source>
        <strain evidence="2 3">TSB47</strain>
    </source>
</reference>
<dbReference type="STRING" id="1184151.AW736_15660"/>
<dbReference type="InterPro" id="IPR052024">
    <property type="entry name" value="Methanogen_methyltrans"/>
</dbReference>
<feature type="domain" description="Uroporphyrinogen decarboxylase (URO-D)" evidence="1">
    <location>
        <begin position="143"/>
        <end position="294"/>
    </location>
</feature>
<proteinExistence type="predicted"/>
<dbReference type="Pfam" id="PF01208">
    <property type="entry name" value="URO-D"/>
    <property type="match status" value="1"/>
</dbReference>
<dbReference type="Proteomes" id="UP000078486">
    <property type="component" value="Unassembled WGS sequence"/>
</dbReference>
<evidence type="ECO:0000259" key="1">
    <source>
        <dbReference type="Pfam" id="PF01208"/>
    </source>
</evidence>
<dbReference type="PANTHER" id="PTHR47099">
    <property type="entry name" value="METHYLCOBAMIDE:COM METHYLTRANSFERASE MTBA"/>
    <property type="match status" value="1"/>
</dbReference>
<sequence>MTGRERVQRTLTFNHPDKIPVLSWALPEVFIKYGQKLRAEVDKYDMDFHRPDHKDAEYPFDRYAAGTGRDAWGCVWHNHQPGIIGEVKEPPLATWDGLKKFKAPYHIIDEGRENLAEDIRQHRDRFIFPRSNMNLFERMQHIRGTENLLMDIAEESDEFYTLLDIVYDYYDKWVDKWLQYDIDNLLIADDWGSQGSLLISPLTWRRIYKPRYKAIIGKIRKAGRHVFFHSDGCIESIFCDLVELGVSAINSQLWIMDKERLSHDFRGEVTFWGELDRQGVLARGDAAEILRDIKIMKSLFVHNGGGLIGTAAPCSRCSYDGIVETVAGWNRD</sequence>
<comment type="caution">
    <text evidence="2">The sequence shown here is derived from an EMBL/GenBank/DDBJ whole genome shotgun (WGS) entry which is preliminary data.</text>
</comment>
<accession>A0A178IF84</accession>
<organism evidence="2 3">
    <name type="scientific">Termitidicoccus mucosus</name>
    <dbReference type="NCBI Taxonomy" id="1184151"/>
    <lineage>
        <taxon>Bacteria</taxon>
        <taxon>Pseudomonadati</taxon>
        <taxon>Verrucomicrobiota</taxon>
        <taxon>Opitutia</taxon>
        <taxon>Opitutales</taxon>
        <taxon>Opitutaceae</taxon>
        <taxon>Termitidicoccus</taxon>
    </lineage>
</organism>
<dbReference type="Gene3D" id="3.20.20.210">
    <property type="match status" value="1"/>
</dbReference>
<name>A0A178IF84_9BACT</name>
<dbReference type="PANTHER" id="PTHR47099:SF1">
    <property type="entry name" value="METHYLCOBAMIDE:COM METHYLTRANSFERASE MTBA"/>
    <property type="match status" value="1"/>
</dbReference>
<keyword evidence="3" id="KW-1185">Reference proteome</keyword>
<dbReference type="EMBL" id="LRRQ01000125">
    <property type="protein sequence ID" value="OAM88672.1"/>
    <property type="molecule type" value="Genomic_DNA"/>
</dbReference>
<dbReference type="GO" id="GO:0006779">
    <property type="term" value="P:porphyrin-containing compound biosynthetic process"/>
    <property type="evidence" value="ECO:0007669"/>
    <property type="project" value="InterPro"/>
</dbReference>
<protein>
    <recommendedName>
        <fullName evidence="1">Uroporphyrinogen decarboxylase (URO-D) domain-containing protein</fullName>
    </recommendedName>
</protein>
<dbReference type="AlphaFoldDB" id="A0A178IF84"/>
<dbReference type="GO" id="GO:0004853">
    <property type="term" value="F:uroporphyrinogen decarboxylase activity"/>
    <property type="evidence" value="ECO:0007669"/>
    <property type="project" value="InterPro"/>
</dbReference>
<gene>
    <name evidence="2" type="ORF">AW736_15660</name>
</gene>
<evidence type="ECO:0000313" key="2">
    <source>
        <dbReference type="EMBL" id="OAM88672.1"/>
    </source>
</evidence>